<feature type="domain" description="Primase C-terminal 1" evidence="2">
    <location>
        <begin position="213"/>
        <end position="272"/>
    </location>
</feature>
<sequence>MEAVSVYKKFSYVKDLSLEEMISKIKTGEYKEQIIQIRECMQKGEEDKADRLKAALPAFTASGTFVGRRIAKNLNQYSGYLILDLDHINKSAYKEKWDLVCLAPYTYFAFRSPRGEGIKILVPVNSGPEVHKKAFEQVVKYYEQCLQLEIDTSGSDINRLCYVSYDEDCFLKENGEIFEVEITPEITKNSNKSIPENIVPTGNLIEDCVAFTENCISYQEGSRNNFIHQLACNTNRRGIPEQELLEFCLQSYDLPQREISNTINSAYKNNTADFAKFAKLASPAGNQEKENEEENLLNMPYLPDEVFDDLPEILKEGARVFKDRRERDVFLTSAIAILSGCLPCISGTYDGKEHSANLFSFVIAPAASGKGSITYAKDLAQQHHKRLVAESQEAYRNYQMEEKEYKRKLADKKIDTANLEPPVEPPFKVLYIPANNSSARVIQQLHESENKGIFCETEADTMGNVLKQDWGGYSDLLRKAFHHESISYSRKTDKEWVEIEGPKLSICLAGTPSQVKSLIATAEDGLFSRFLFYTFKNEIKWREIGPTSNGVNLTTHFSELGKQVLELIDFHETQADVTFELTEVQWAKLNVFGSKGLNYLATFISEDLSSTSKRLGLILYRIAMVFTVLRYYENAEVSLNYTCEDRDFDNALKLVEVYQEHAVTIFKNLPKESAITNTAMKNFYLKLPVKFKRKEAIKLAEKMGIKERTADYYLSKLTKTCFLKKEKEGVYEKESHNI</sequence>
<evidence type="ECO:0000259" key="2">
    <source>
        <dbReference type="SMART" id="SM00942"/>
    </source>
</evidence>
<reference evidence="4" key="1">
    <citation type="submission" date="2016-11" db="EMBL/GenBank/DDBJ databases">
        <authorList>
            <person name="Varghese N."/>
            <person name="Submissions S."/>
        </authorList>
    </citation>
    <scope>NUCLEOTIDE SEQUENCE [LARGE SCALE GENOMIC DNA]</scope>
    <source>
        <strain evidence="4">DSM 24579</strain>
    </source>
</reference>
<accession>A0A1M5ED11</accession>
<proteinExistence type="predicted"/>
<organism evidence="3 4">
    <name type="scientific">Salegentibacter echinorum</name>
    <dbReference type="NCBI Taxonomy" id="1073325"/>
    <lineage>
        <taxon>Bacteria</taxon>
        <taxon>Pseudomonadati</taxon>
        <taxon>Bacteroidota</taxon>
        <taxon>Flavobacteriia</taxon>
        <taxon>Flavobacteriales</taxon>
        <taxon>Flavobacteriaceae</taxon>
        <taxon>Salegentibacter</taxon>
    </lineage>
</organism>
<dbReference type="Pfam" id="PF13148">
    <property type="entry name" value="DUF3987"/>
    <property type="match status" value="1"/>
</dbReference>
<evidence type="ECO:0000313" key="4">
    <source>
        <dbReference type="Proteomes" id="UP000183945"/>
    </source>
</evidence>
<keyword evidence="1" id="KW-0175">Coiled coil</keyword>
<dbReference type="SMART" id="SM00942">
    <property type="entry name" value="PriCT_1"/>
    <property type="match status" value="1"/>
</dbReference>
<evidence type="ECO:0000256" key="1">
    <source>
        <dbReference type="SAM" id="Coils"/>
    </source>
</evidence>
<evidence type="ECO:0000313" key="3">
    <source>
        <dbReference type="EMBL" id="SHF77050.1"/>
    </source>
</evidence>
<protein>
    <submittedName>
        <fullName evidence="3">VirE N-terminal domain-containing protein</fullName>
    </submittedName>
</protein>
<dbReference type="OrthoDB" id="1522635at2"/>
<name>A0A1M5ED11_SALEC</name>
<dbReference type="InterPro" id="IPR014820">
    <property type="entry name" value="PriCT_1"/>
</dbReference>
<dbReference type="STRING" id="1073325.SAMN05444483_102324"/>
<dbReference type="Proteomes" id="UP000183945">
    <property type="component" value="Unassembled WGS sequence"/>
</dbReference>
<dbReference type="InterPro" id="IPR025048">
    <property type="entry name" value="DUF3987"/>
</dbReference>
<keyword evidence="4" id="KW-1185">Reference proteome</keyword>
<dbReference type="EMBL" id="FQVT01000002">
    <property type="protein sequence ID" value="SHF77050.1"/>
    <property type="molecule type" value="Genomic_DNA"/>
</dbReference>
<dbReference type="InterPro" id="IPR014907">
    <property type="entry name" value="BT4734-like_N"/>
</dbReference>
<feature type="coiled-coil region" evidence="1">
    <location>
        <begin position="388"/>
        <end position="415"/>
    </location>
</feature>
<dbReference type="RefSeq" id="WP_072877465.1">
    <property type="nucleotide sequence ID" value="NZ_FQVT01000002.1"/>
</dbReference>
<gene>
    <name evidence="3" type="ORF">SAMN05444483_102324</name>
</gene>
<dbReference type="Pfam" id="PF08800">
    <property type="entry name" value="BT4734-like_N"/>
    <property type="match status" value="1"/>
</dbReference>
<dbReference type="Pfam" id="PF08708">
    <property type="entry name" value="PriCT_1"/>
    <property type="match status" value="1"/>
</dbReference>
<dbReference type="AlphaFoldDB" id="A0A1M5ED11"/>